<dbReference type="GO" id="GO:0004519">
    <property type="term" value="F:endonuclease activity"/>
    <property type="evidence" value="ECO:0007669"/>
    <property type="project" value="UniProtKB-KW"/>
</dbReference>
<keyword evidence="2" id="KW-0540">Nuclease</keyword>
<evidence type="ECO:0000313" key="3">
    <source>
        <dbReference type="Proteomes" id="UP000036802"/>
    </source>
</evidence>
<dbReference type="RefSeq" id="WP_052790859.1">
    <property type="nucleotide sequence ID" value="NZ_AVQC01000025.1"/>
</dbReference>
<evidence type="ECO:0000259" key="1">
    <source>
        <dbReference type="Pfam" id="PF01844"/>
    </source>
</evidence>
<dbReference type="Pfam" id="PF01844">
    <property type="entry name" value="HNH"/>
    <property type="match status" value="1"/>
</dbReference>
<protein>
    <submittedName>
        <fullName evidence="2">HNH endonuclease</fullName>
    </submittedName>
</protein>
<sequence length="117" mass="13040">MSGHRGNTRHANGWRRQQVAARVLAAYDTCHLCGRPVDKSLPPGLPGSPEVDEIIPVSKGGSPYLFSNCRLAHRWCNRIRSNHSVAWAREHIKQTFEQGYTADLKATSMPLTTSGDW</sequence>
<dbReference type="InterPro" id="IPR003615">
    <property type="entry name" value="HNH_nuc"/>
</dbReference>
<comment type="caution">
    <text evidence="2">The sequence shown here is derived from an EMBL/GenBank/DDBJ whole genome shotgun (WGS) entry which is preliminary data.</text>
</comment>
<proteinExistence type="predicted"/>
<dbReference type="Proteomes" id="UP000036802">
    <property type="component" value="Unassembled WGS sequence"/>
</dbReference>
<dbReference type="PATRIC" id="fig|1365964.3.peg.2149"/>
<gene>
    <name evidence="2" type="ORF">BBM1114_10615</name>
</gene>
<accession>A0A0L7CSB3</accession>
<feature type="domain" description="HNH" evidence="1">
    <location>
        <begin position="30"/>
        <end position="82"/>
    </location>
</feature>
<evidence type="ECO:0000313" key="2">
    <source>
        <dbReference type="EMBL" id="KOA62634.1"/>
    </source>
</evidence>
<dbReference type="Gene3D" id="1.10.30.50">
    <property type="match status" value="1"/>
</dbReference>
<organism evidence="2 3">
    <name type="scientific">Bifidobacterium breve MCC 1114</name>
    <dbReference type="NCBI Taxonomy" id="1365964"/>
    <lineage>
        <taxon>Bacteria</taxon>
        <taxon>Bacillati</taxon>
        <taxon>Actinomycetota</taxon>
        <taxon>Actinomycetes</taxon>
        <taxon>Bifidobacteriales</taxon>
        <taxon>Bifidobacteriaceae</taxon>
        <taxon>Bifidobacterium</taxon>
    </lineage>
</organism>
<keyword evidence="2" id="KW-0378">Hydrolase</keyword>
<dbReference type="CDD" id="cd00085">
    <property type="entry name" value="HNHc"/>
    <property type="match status" value="1"/>
</dbReference>
<dbReference type="InterPro" id="IPR002711">
    <property type="entry name" value="HNH"/>
</dbReference>
<dbReference type="GO" id="GO:0003676">
    <property type="term" value="F:nucleic acid binding"/>
    <property type="evidence" value="ECO:0007669"/>
    <property type="project" value="InterPro"/>
</dbReference>
<dbReference type="EMBL" id="AVQC01000025">
    <property type="protein sequence ID" value="KOA62634.1"/>
    <property type="molecule type" value="Genomic_DNA"/>
</dbReference>
<dbReference type="AlphaFoldDB" id="A0A0L7CSB3"/>
<keyword evidence="2" id="KW-0255">Endonuclease</keyword>
<dbReference type="GO" id="GO:0008270">
    <property type="term" value="F:zinc ion binding"/>
    <property type="evidence" value="ECO:0007669"/>
    <property type="project" value="InterPro"/>
</dbReference>
<reference evidence="2 3" key="1">
    <citation type="journal article" date="2015" name="Int J Genomics">
        <title>Comparative Genomics Revealed Genetic Diversity and Species/Strain-Level Differences in Carbohydrate Metabolism of Three Probiotic Bifidobacterial Species.</title>
        <authorList>
            <person name="Odamaki T."/>
            <person name="Horigome A."/>
            <person name="Sugahara H."/>
            <person name="Hashikura N."/>
            <person name="Minami J."/>
            <person name="Xiao J.Z."/>
            <person name="Abe F."/>
        </authorList>
    </citation>
    <scope>NUCLEOTIDE SEQUENCE [LARGE SCALE GENOMIC DNA]</scope>
    <source>
        <strain evidence="2 3">MCC 1114</strain>
    </source>
</reference>
<name>A0A0L7CSB3_BIFBR</name>